<keyword evidence="2" id="KW-0812">Transmembrane</keyword>
<feature type="domain" description="DUF6535" evidence="3">
    <location>
        <begin position="24"/>
        <end position="207"/>
    </location>
</feature>
<organism evidence="4 5">
    <name type="scientific">Cerrena zonata</name>
    <dbReference type="NCBI Taxonomy" id="2478898"/>
    <lineage>
        <taxon>Eukaryota</taxon>
        <taxon>Fungi</taxon>
        <taxon>Dikarya</taxon>
        <taxon>Basidiomycota</taxon>
        <taxon>Agaricomycotina</taxon>
        <taxon>Agaricomycetes</taxon>
        <taxon>Polyporales</taxon>
        <taxon>Cerrenaceae</taxon>
        <taxon>Cerrena</taxon>
    </lineage>
</organism>
<keyword evidence="5" id="KW-1185">Reference proteome</keyword>
<gene>
    <name evidence="4" type="ORF">QCA50_008930</name>
</gene>
<comment type="caution">
    <text evidence="4">The sequence shown here is derived from an EMBL/GenBank/DDBJ whole genome shotgun (WGS) entry which is preliminary data.</text>
</comment>
<accession>A0AAW0GC54</accession>
<dbReference type="AlphaFoldDB" id="A0AAW0GC54"/>
<reference evidence="4 5" key="1">
    <citation type="submission" date="2022-09" db="EMBL/GenBank/DDBJ databases">
        <authorList>
            <person name="Palmer J.M."/>
        </authorList>
    </citation>
    <scope>NUCLEOTIDE SEQUENCE [LARGE SCALE GENOMIC DNA]</scope>
    <source>
        <strain evidence="4 5">DSM 7382</strain>
    </source>
</reference>
<sequence length="768" mass="87152">MSNTMNELNNPGKTEVAPPANTGWTAMDKTVRDFDEAVIKDYKEDLDTLLVFAGLFSAVMTAFIIESYKALSEDPTETSAQMLKQISMQISLFMASVNNGTANPIVPQLPDVASTFQAPRSAVRVNVLWFTSLILSLVTASLGILVKSWLHGYLASDHTSPKMRLRVRFFRYLGLHEWGVFEIAALLPLLIQVALGLFFVGLCFFTFSVDSRVGIASIVVVSMWALLVVVSIALPIFASRCPYRIPLPGNLFTWIRRNVIFRRLNKAFNPSDQPLPSYQLMQREYKSHIKLWMEEDAVAQAPWLDHHIIVGVDHIQADDQLLATSIIQSYKQTSPPRDSVIPFALRFLQARNLIKPDHWNHPQVPVLPQTTTQLWQTLSTLIADTIAEEIVTQHGETTLSEAEASLVVWRPWMIDGILLIVCNAHLPRTSTWVRVLSLCTPKDFCRLLCTLPDDLFEDSLHREQRFIALWETHEFLEVPDILQRLRELFLVAYRPELQGNTNTLLQILHGANVKLYHELGRTITDALFRRISNAIANNEGEEWLPEAVAVTVCLFKSASKHTRRQLMQPKWLLHASVSIPVLEEIFRARSKRSQDVMNAFTSSYQLANMDDRAIIQNHVKTCVDNAQNGSFPSGLGSALWALRTILDQAQIAAFTSQPTPSPCWSQIWSGMASLITEQLEQELGQGNRRELNRETSWYKDYAIKCAKYMMDTVRHELHTHDPLTWINSAFPQEFMRTLANTIRTPVENGIRQEAPYDRDVTTFLGGYP</sequence>
<feature type="compositionally biased region" description="Polar residues" evidence="1">
    <location>
        <begin position="1"/>
        <end position="12"/>
    </location>
</feature>
<evidence type="ECO:0000313" key="5">
    <source>
        <dbReference type="Proteomes" id="UP001385951"/>
    </source>
</evidence>
<evidence type="ECO:0000256" key="1">
    <source>
        <dbReference type="SAM" id="MobiDB-lite"/>
    </source>
</evidence>
<dbReference type="EMBL" id="JASBNA010000012">
    <property type="protein sequence ID" value="KAK7687714.1"/>
    <property type="molecule type" value="Genomic_DNA"/>
</dbReference>
<keyword evidence="2" id="KW-0472">Membrane</keyword>
<evidence type="ECO:0000256" key="2">
    <source>
        <dbReference type="SAM" id="Phobius"/>
    </source>
</evidence>
<proteinExistence type="predicted"/>
<feature type="transmembrane region" description="Helical" evidence="2">
    <location>
        <begin position="214"/>
        <end position="238"/>
    </location>
</feature>
<feature type="transmembrane region" description="Helical" evidence="2">
    <location>
        <begin position="183"/>
        <end position="207"/>
    </location>
</feature>
<feature type="transmembrane region" description="Helical" evidence="2">
    <location>
        <begin position="127"/>
        <end position="146"/>
    </location>
</feature>
<evidence type="ECO:0000313" key="4">
    <source>
        <dbReference type="EMBL" id="KAK7687714.1"/>
    </source>
</evidence>
<feature type="region of interest" description="Disordered" evidence="1">
    <location>
        <begin position="1"/>
        <end position="24"/>
    </location>
</feature>
<dbReference type="Pfam" id="PF20153">
    <property type="entry name" value="DUF6535"/>
    <property type="match status" value="1"/>
</dbReference>
<name>A0AAW0GC54_9APHY</name>
<dbReference type="Proteomes" id="UP001385951">
    <property type="component" value="Unassembled WGS sequence"/>
</dbReference>
<evidence type="ECO:0000259" key="3">
    <source>
        <dbReference type="Pfam" id="PF20153"/>
    </source>
</evidence>
<keyword evidence="2" id="KW-1133">Transmembrane helix</keyword>
<dbReference type="InterPro" id="IPR045338">
    <property type="entry name" value="DUF6535"/>
</dbReference>
<protein>
    <recommendedName>
        <fullName evidence="3">DUF6535 domain-containing protein</fullName>
    </recommendedName>
</protein>